<name>A0A059FHY4_9PROT</name>
<gene>
    <name evidence="3" type="ORF">HJA_03306</name>
</gene>
<evidence type="ECO:0000313" key="3">
    <source>
        <dbReference type="EMBL" id="KCZ90222.1"/>
    </source>
</evidence>
<dbReference type="SMART" id="SM00470">
    <property type="entry name" value="ParB"/>
    <property type="match status" value="1"/>
</dbReference>
<dbReference type="PANTHER" id="PTHR33375:SF7">
    <property type="entry name" value="CHROMOSOME 2-PARTITIONING PROTEIN PARB-RELATED"/>
    <property type="match status" value="1"/>
</dbReference>
<dbReference type="PATRIC" id="fig|1280952.3.peg.661"/>
<keyword evidence="4" id="KW-1185">Reference proteome</keyword>
<dbReference type="STRING" id="1280952.HJA_03306"/>
<dbReference type="SUPFAM" id="SSF110849">
    <property type="entry name" value="ParB/Sulfiredoxin"/>
    <property type="match status" value="1"/>
</dbReference>
<dbReference type="OrthoDB" id="9813122at2"/>
<reference evidence="3 4" key="1">
    <citation type="journal article" date="2014" name="Antonie Van Leeuwenhoek">
        <title>Hyphomonas beringensis sp. nov. and Hyphomonas chukchiensis sp. nov., isolated from surface seawater of the Bering Sea and Chukchi Sea.</title>
        <authorList>
            <person name="Li C."/>
            <person name="Lai Q."/>
            <person name="Li G."/>
            <person name="Dong C."/>
            <person name="Wang J."/>
            <person name="Liao Y."/>
            <person name="Shao Z."/>
        </authorList>
    </citation>
    <scope>NUCLEOTIDE SEQUENCE [LARGE SCALE GENOMIC DNA]</scope>
    <source>
        <strain evidence="3 4">VP2</strain>
    </source>
</reference>
<dbReference type="InterPro" id="IPR003115">
    <property type="entry name" value="ParB_N"/>
</dbReference>
<dbReference type="GO" id="GO:0007059">
    <property type="term" value="P:chromosome segregation"/>
    <property type="evidence" value="ECO:0007669"/>
    <property type="project" value="TreeGrafter"/>
</dbReference>
<dbReference type="Gene3D" id="1.10.10.2830">
    <property type="match status" value="1"/>
</dbReference>
<feature type="domain" description="ParB-like N-terminal" evidence="2">
    <location>
        <begin position="93"/>
        <end position="188"/>
    </location>
</feature>
<dbReference type="SUPFAM" id="SSF109709">
    <property type="entry name" value="KorB DNA-binding domain-like"/>
    <property type="match status" value="1"/>
</dbReference>
<dbReference type="EMBL" id="ARYJ01000002">
    <property type="protein sequence ID" value="KCZ90222.1"/>
    <property type="molecule type" value="Genomic_DNA"/>
</dbReference>
<dbReference type="InterPro" id="IPR050336">
    <property type="entry name" value="Chromosome_partition/occlusion"/>
</dbReference>
<evidence type="ECO:0000259" key="2">
    <source>
        <dbReference type="SMART" id="SM00470"/>
    </source>
</evidence>
<evidence type="ECO:0000313" key="4">
    <source>
        <dbReference type="Proteomes" id="UP000024816"/>
    </source>
</evidence>
<dbReference type="eggNOG" id="COG1475">
    <property type="taxonomic scope" value="Bacteria"/>
</dbReference>
<dbReference type="GO" id="GO:0005694">
    <property type="term" value="C:chromosome"/>
    <property type="evidence" value="ECO:0007669"/>
    <property type="project" value="TreeGrafter"/>
</dbReference>
<dbReference type="PANTHER" id="PTHR33375">
    <property type="entry name" value="CHROMOSOME-PARTITIONING PROTEIN PARB-RELATED"/>
    <property type="match status" value="1"/>
</dbReference>
<dbReference type="RefSeq" id="WP_051597308.1">
    <property type="nucleotide sequence ID" value="NZ_ARYJ01000002.1"/>
</dbReference>
<organism evidence="3 4">
    <name type="scientific">Hyphomonas jannaschiana VP2</name>
    <dbReference type="NCBI Taxonomy" id="1280952"/>
    <lineage>
        <taxon>Bacteria</taxon>
        <taxon>Pseudomonadati</taxon>
        <taxon>Pseudomonadota</taxon>
        <taxon>Alphaproteobacteria</taxon>
        <taxon>Hyphomonadales</taxon>
        <taxon>Hyphomonadaceae</taxon>
        <taxon>Hyphomonas</taxon>
    </lineage>
</organism>
<feature type="compositionally biased region" description="Acidic residues" evidence="1">
    <location>
        <begin position="658"/>
        <end position="675"/>
    </location>
</feature>
<comment type="caution">
    <text evidence="3">The sequence shown here is derived from an EMBL/GenBank/DDBJ whole genome shotgun (WGS) entry which is preliminary data.</text>
</comment>
<feature type="compositionally biased region" description="Basic and acidic residues" evidence="1">
    <location>
        <begin position="396"/>
        <end position="405"/>
    </location>
</feature>
<proteinExistence type="predicted"/>
<evidence type="ECO:0000256" key="1">
    <source>
        <dbReference type="SAM" id="MobiDB-lite"/>
    </source>
</evidence>
<dbReference type="Gene3D" id="3.90.1530.30">
    <property type="match status" value="1"/>
</dbReference>
<feature type="region of interest" description="Disordered" evidence="1">
    <location>
        <begin position="396"/>
        <end position="419"/>
    </location>
</feature>
<dbReference type="Proteomes" id="UP000024816">
    <property type="component" value="Unassembled WGS sequence"/>
</dbReference>
<feature type="region of interest" description="Disordered" evidence="1">
    <location>
        <begin position="656"/>
        <end position="675"/>
    </location>
</feature>
<protein>
    <submittedName>
        <fullName evidence="3">Partitioning protein-like protein</fullName>
    </submittedName>
</protein>
<dbReference type="Pfam" id="PF02195">
    <property type="entry name" value="ParB_N"/>
    <property type="match status" value="1"/>
</dbReference>
<dbReference type="InterPro" id="IPR036086">
    <property type="entry name" value="ParB/Sulfiredoxin_sf"/>
</dbReference>
<dbReference type="AlphaFoldDB" id="A0A059FHY4"/>
<accession>A0A059FHY4</accession>
<sequence>MSRALTEAERVLGPRPQMTLVVEDARIVEIWVAGRAPRIRVRDYDWGRTDPVPAFDRDGFPYCDIHWSGPAWALGLSLYPPEKETPMAQPELTHIPLDQLNVSKLNMRHGRKKPDVSDILPSIREKGIRQTLLVRREGEGYGVIAGRRRYFALLELAKETGTNPLVPCAVMSEEDAASAIEASIIENVARLPATEMEQYVAFRKLADEGKAPEDIATFFGVTELLVRRVLALAGLAAPIRKLYADDEIDRETIRALTLATPAQQAEWLKLWESETERAPFGRACKAWVTGGTAITTDKALFDLDQYTGAVTADLFGERAVFADAEAFWAAQAAEVSARIEQYLARGWADVIGLERGAYFQRWEYVQTTKKKGGKVYVEQRHDGTVTFHEGWLKASEARRTKRQTEDGDAPTPADIKPEMSGPMAEYVGLHRHGAAAASLIGAPAIALRLMVAHATTGSSLWNVRPHVCGARKNETHESVATSVARAEIAAASEQVETLFTALGTMAPRANGDAYSLCETFSALLAMSDEEVMQVLALTMAETLEAGGPVVEAVLHVCGTNLGRYWSPDDAFFELLRDKRAIHAMVANIASPSVAESVVKETGKVQKALIRNRIEGVDCTANPGWRPGWMQVPPTRLVEGAGCATVEAWERIAGVFKGEDEDMSQPEAEPCEDAAA</sequence>